<name>A0A2M7V658_9BACT</name>
<dbReference type="SUPFAM" id="SSF56112">
    <property type="entry name" value="Protein kinase-like (PK-like)"/>
    <property type="match status" value="1"/>
</dbReference>
<proteinExistence type="predicted"/>
<evidence type="ECO:0000313" key="3">
    <source>
        <dbReference type="EMBL" id="PIZ94028.1"/>
    </source>
</evidence>
<dbReference type="GO" id="GO:0005737">
    <property type="term" value="C:cytoplasm"/>
    <property type="evidence" value="ECO:0007669"/>
    <property type="project" value="TreeGrafter"/>
</dbReference>
<evidence type="ECO:0000259" key="2">
    <source>
        <dbReference type="PROSITE" id="PS50011"/>
    </source>
</evidence>
<dbReference type="InterPro" id="IPR000719">
    <property type="entry name" value="Prot_kinase_dom"/>
</dbReference>
<dbReference type="PANTHER" id="PTHR24361:SF785">
    <property type="entry name" value="DUAL SPECIFICITY MITOGEN-ACTIVATED PROTEIN KINASE KINASE 1"/>
    <property type="match status" value="1"/>
</dbReference>
<dbReference type="Pfam" id="PF00069">
    <property type="entry name" value="Pkinase"/>
    <property type="match status" value="2"/>
</dbReference>
<reference evidence="4" key="1">
    <citation type="submission" date="2017-09" db="EMBL/GenBank/DDBJ databases">
        <title>Depth-based differentiation of microbial function through sediment-hosted aquifers and enrichment of novel symbionts in the deep terrestrial subsurface.</title>
        <authorList>
            <person name="Probst A.J."/>
            <person name="Ladd B."/>
            <person name="Jarett J.K."/>
            <person name="Geller-Mcgrath D.E."/>
            <person name="Sieber C.M.K."/>
            <person name="Emerson J.B."/>
            <person name="Anantharaman K."/>
            <person name="Thomas B.C."/>
            <person name="Malmstrom R."/>
            <person name="Stieglmeier M."/>
            <person name="Klingl A."/>
            <person name="Woyke T."/>
            <person name="Ryan C.M."/>
            <person name="Banfield J.F."/>
        </authorList>
    </citation>
    <scope>NUCLEOTIDE SEQUENCE [LARGE SCALE GENOMIC DNA]</scope>
</reference>
<evidence type="ECO:0000313" key="4">
    <source>
        <dbReference type="Proteomes" id="UP000230078"/>
    </source>
</evidence>
<dbReference type="PROSITE" id="PS00108">
    <property type="entry name" value="PROTEIN_KINASE_ST"/>
    <property type="match status" value="1"/>
</dbReference>
<protein>
    <recommendedName>
        <fullName evidence="2">Protein kinase domain-containing protein</fullName>
    </recommendedName>
</protein>
<dbReference type="CDD" id="cd14014">
    <property type="entry name" value="STKc_PknB_like"/>
    <property type="match status" value="1"/>
</dbReference>
<dbReference type="Gene3D" id="1.10.510.10">
    <property type="entry name" value="Transferase(Phosphotransferase) domain 1"/>
    <property type="match status" value="1"/>
</dbReference>
<dbReference type="GO" id="GO:0005524">
    <property type="term" value="F:ATP binding"/>
    <property type="evidence" value="ECO:0007669"/>
    <property type="project" value="InterPro"/>
</dbReference>
<gene>
    <name evidence="3" type="ORF">COX83_00355</name>
</gene>
<dbReference type="InterPro" id="IPR053235">
    <property type="entry name" value="Ser_Thr_kinase"/>
</dbReference>
<dbReference type="GO" id="GO:0004674">
    <property type="term" value="F:protein serine/threonine kinase activity"/>
    <property type="evidence" value="ECO:0007669"/>
    <property type="project" value="TreeGrafter"/>
</dbReference>
<dbReference type="PANTHER" id="PTHR24361">
    <property type="entry name" value="MITOGEN-ACTIVATED KINASE KINASE KINASE"/>
    <property type="match status" value="1"/>
</dbReference>
<feature type="domain" description="Protein kinase" evidence="2">
    <location>
        <begin position="89"/>
        <end position="491"/>
    </location>
</feature>
<accession>A0A2M7V658</accession>
<feature type="region of interest" description="Disordered" evidence="1">
    <location>
        <begin position="15"/>
        <end position="47"/>
    </location>
</feature>
<feature type="region of interest" description="Disordered" evidence="1">
    <location>
        <begin position="349"/>
        <end position="368"/>
    </location>
</feature>
<evidence type="ECO:0000256" key="1">
    <source>
        <dbReference type="SAM" id="MobiDB-lite"/>
    </source>
</evidence>
<comment type="caution">
    <text evidence="3">The sequence shown here is derived from an EMBL/GenBank/DDBJ whole genome shotgun (WGS) entry which is preliminary data.</text>
</comment>
<dbReference type="SMART" id="SM00220">
    <property type="entry name" value="S_TKc"/>
    <property type="match status" value="1"/>
</dbReference>
<dbReference type="InterPro" id="IPR008271">
    <property type="entry name" value="Ser/Thr_kinase_AS"/>
</dbReference>
<dbReference type="Gene3D" id="3.30.200.20">
    <property type="entry name" value="Phosphorylase Kinase, domain 1"/>
    <property type="match status" value="1"/>
</dbReference>
<dbReference type="AlphaFoldDB" id="A0A2M7V658"/>
<dbReference type="EMBL" id="PFPI01000004">
    <property type="protein sequence ID" value="PIZ94028.1"/>
    <property type="molecule type" value="Genomic_DNA"/>
</dbReference>
<feature type="compositionally biased region" description="Polar residues" evidence="1">
    <location>
        <begin position="24"/>
        <end position="35"/>
    </location>
</feature>
<dbReference type="InterPro" id="IPR011009">
    <property type="entry name" value="Kinase-like_dom_sf"/>
</dbReference>
<dbReference type="PROSITE" id="PS50011">
    <property type="entry name" value="PROTEIN_KINASE_DOM"/>
    <property type="match status" value="1"/>
</dbReference>
<dbReference type="Proteomes" id="UP000230078">
    <property type="component" value="Unassembled WGS sequence"/>
</dbReference>
<organism evidence="3 4">
    <name type="scientific">Candidatus Magasanikbacteria bacterium CG_4_10_14_0_2_um_filter_41_31</name>
    <dbReference type="NCBI Taxonomy" id="1974639"/>
    <lineage>
        <taxon>Bacteria</taxon>
        <taxon>Candidatus Magasanikiibacteriota</taxon>
    </lineage>
</organism>
<sequence length="538" mass="59961">MTRVDVLGIRPDAAAIGKTVSGEEPTNSTGDTVNRPNAVDSDPDDFPADEFKRWQAEQLKTEAEKKNQETEREIILIPEVVTDNGWTYEFFQKPLGQGGQGIVYRAIATDPEGGRHDVAMKTLTPDAIKKLVSLRTAHKEKQEQAFLGETIEEDPELQQLNQMFDLWHEIDMLRALAKKIKATEQTGVSGHLGKHIAHVVGDGAIEVRYGKEDIQAIAIVTEFIQGKELNNLLEAWRSANYWESQVKEKLPEDEELYGLLVLKREELGNTYSGGYVIHLAQQIAEGLDIAHTSGIIHRDLKPANVMIDPDGEAYICDFGISSRKLALAEGPLPPTREIERPSTISRIRDHEQEASGQPSALAFSERPEDDSVVKETQVIAAPDVDDGTISGTYEYMSPEVYSGVPDSPARDLYALGMMMYMMRTGKTAFEDIHNSDSMNSLEKMRYHMENEPPPILSYEKSALDTLIMCMIAKTPEARKSFTYQGVPYDISSSAAVKDALQKISNLPQFSFKGVAFLRTAAELDELQDEARKKLNVKD</sequence>